<dbReference type="PANTHER" id="PTHR43110">
    <property type="entry name" value="THIOL PEROXIDASE"/>
    <property type="match status" value="1"/>
</dbReference>
<dbReference type="Gene3D" id="3.40.30.10">
    <property type="entry name" value="Glutaredoxin"/>
    <property type="match status" value="1"/>
</dbReference>
<protein>
    <submittedName>
        <fullName evidence="4">Thiol peroxidase, Tpx-type</fullName>
        <ecNumber evidence="4">1.11.1.24</ecNumber>
    </submittedName>
</protein>
<sequence length="228" mass="25098">MLPDSPSIRHGARFSRILVTLFCLGLSACGTLPGHDKSEFSYKDMPVADGSAVAGEGNNILFQGKPLMLTGMGVKVGDKLRDVKLAQPDLSMIPINETKGKGKVRIISIVPSLDTKVCEQQTHYLSEKNMGLDRMVELITISVDTPFAQKRFAEEAKIANVTFLSDYRAADFGKAHGLLLKDLHLLSRALLVVDKDNKVRYLQITPELAQLPDLEEAFRFARKLVTAS</sequence>
<evidence type="ECO:0000259" key="3">
    <source>
        <dbReference type="PROSITE" id="PS51352"/>
    </source>
</evidence>
<evidence type="ECO:0000313" key="4">
    <source>
        <dbReference type="EMBL" id="CAE6688601.1"/>
    </source>
</evidence>
<accession>A0ABM8QBQ5</accession>
<dbReference type="EC" id="1.11.1.24" evidence="4"/>
<keyword evidence="4" id="KW-0560">Oxidoreductase</keyword>
<comment type="caution">
    <text evidence="4">The sequence shown here is derived from an EMBL/GenBank/DDBJ whole genome shotgun (WGS) entry which is preliminary data.</text>
</comment>
<keyword evidence="2" id="KW-0676">Redox-active center</keyword>
<dbReference type="EMBL" id="CAJNBJ010000001">
    <property type="protein sequence ID" value="CAE6688601.1"/>
    <property type="molecule type" value="Genomic_DNA"/>
</dbReference>
<dbReference type="SUPFAM" id="SSF52833">
    <property type="entry name" value="Thioredoxin-like"/>
    <property type="match status" value="1"/>
</dbReference>
<gene>
    <name evidence="4" type="ORF">NSPZN2_10100</name>
</gene>
<name>A0ABM8QBQ5_9BACT</name>
<dbReference type="RefSeq" id="WP_213040047.1">
    <property type="nucleotide sequence ID" value="NZ_CAJNBJ010000001.1"/>
</dbReference>
<evidence type="ECO:0000256" key="2">
    <source>
        <dbReference type="ARBA" id="ARBA00023284"/>
    </source>
</evidence>
<dbReference type="InterPro" id="IPR050455">
    <property type="entry name" value="Tpx_Peroxidase_subfamily"/>
</dbReference>
<evidence type="ECO:0000256" key="1">
    <source>
        <dbReference type="ARBA" id="ARBA00023157"/>
    </source>
</evidence>
<dbReference type="InterPro" id="IPR013740">
    <property type="entry name" value="Redoxin"/>
</dbReference>
<feature type="domain" description="Thioredoxin" evidence="3">
    <location>
        <begin position="74"/>
        <end position="226"/>
    </location>
</feature>
<dbReference type="PROSITE" id="PS51352">
    <property type="entry name" value="THIOREDOXIN_2"/>
    <property type="match status" value="1"/>
</dbReference>
<dbReference type="NCBIfam" id="NF001808">
    <property type="entry name" value="PRK00522.1"/>
    <property type="match status" value="1"/>
</dbReference>
<dbReference type="InterPro" id="IPR013766">
    <property type="entry name" value="Thioredoxin_domain"/>
</dbReference>
<keyword evidence="4" id="KW-0575">Peroxidase</keyword>
<evidence type="ECO:0000313" key="5">
    <source>
        <dbReference type="Proteomes" id="UP000675880"/>
    </source>
</evidence>
<organism evidence="4 5">
    <name type="scientific">Nitrospira defluvii</name>
    <dbReference type="NCBI Taxonomy" id="330214"/>
    <lineage>
        <taxon>Bacteria</taxon>
        <taxon>Pseudomonadati</taxon>
        <taxon>Nitrospirota</taxon>
        <taxon>Nitrospiria</taxon>
        <taxon>Nitrospirales</taxon>
        <taxon>Nitrospiraceae</taxon>
        <taxon>Nitrospira</taxon>
    </lineage>
</organism>
<dbReference type="Pfam" id="PF08534">
    <property type="entry name" value="Redoxin"/>
    <property type="match status" value="1"/>
</dbReference>
<keyword evidence="5" id="KW-1185">Reference proteome</keyword>
<dbReference type="Proteomes" id="UP000675880">
    <property type="component" value="Unassembled WGS sequence"/>
</dbReference>
<dbReference type="PANTHER" id="PTHR43110:SF1">
    <property type="entry name" value="THIOL PEROXIDASE"/>
    <property type="match status" value="1"/>
</dbReference>
<dbReference type="GO" id="GO:0140824">
    <property type="term" value="F:thioredoxin-dependent peroxiredoxin activity"/>
    <property type="evidence" value="ECO:0007669"/>
    <property type="project" value="UniProtKB-EC"/>
</dbReference>
<dbReference type="InterPro" id="IPR036249">
    <property type="entry name" value="Thioredoxin-like_sf"/>
</dbReference>
<keyword evidence="1" id="KW-1015">Disulfide bond</keyword>
<reference evidence="4 5" key="1">
    <citation type="submission" date="2021-02" db="EMBL/GenBank/DDBJ databases">
        <authorList>
            <person name="Han P."/>
        </authorList>
    </citation>
    <scope>NUCLEOTIDE SEQUENCE [LARGE SCALE GENOMIC DNA]</scope>
    <source>
        <strain evidence="4">Candidatus Nitrospira sp. ZN2</strain>
    </source>
</reference>
<proteinExistence type="predicted"/>